<dbReference type="SUPFAM" id="SSF56801">
    <property type="entry name" value="Acetyl-CoA synthetase-like"/>
    <property type="match status" value="1"/>
</dbReference>
<dbReference type="NCBIfam" id="NF004837">
    <property type="entry name" value="PRK06187.1"/>
    <property type="match status" value="1"/>
</dbReference>
<feature type="domain" description="AMP-binding enzyme C-terminal" evidence="2">
    <location>
        <begin position="447"/>
        <end position="522"/>
    </location>
</feature>
<dbReference type="PANTHER" id="PTHR43767">
    <property type="entry name" value="LONG-CHAIN-FATTY-ACID--COA LIGASE"/>
    <property type="match status" value="1"/>
</dbReference>
<dbReference type="EMBL" id="BOPB01000031">
    <property type="protein sequence ID" value="GIJ24203.1"/>
    <property type="molecule type" value="Genomic_DNA"/>
</dbReference>
<dbReference type="Gene3D" id="3.40.50.12780">
    <property type="entry name" value="N-terminal domain of ligase-like"/>
    <property type="match status" value="1"/>
</dbReference>
<reference evidence="3 4" key="1">
    <citation type="submission" date="2021-01" db="EMBL/GenBank/DDBJ databases">
        <title>Whole genome shotgun sequence of Verrucosispora lutea NBRC 106530.</title>
        <authorList>
            <person name="Komaki H."/>
            <person name="Tamura T."/>
        </authorList>
    </citation>
    <scope>NUCLEOTIDE SEQUENCE [LARGE SCALE GENOMIC DNA]</scope>
    <source>
        <strain evidence="3 4">NBRC 106530</strain>
    </source>
</reference>
<comment type="caution">
    <text evidence="3">The sequence shown here is derived from an EMBL/GenBank/DDBJ whole genome shotgun (WGS) entry which is preliminary data.</text>
</comment>
<dbReference type="GO" id="GO:0016874">
    <property type="term" value="F:ligase activity"/>
    <property type="evidence" value="ECO:0007669"/>
    <property type="project" value="UniProtKB-KW"/>
</dbReference>
<dbReference type="PROSITE" id="PS00455">
    <property type="entry name" value="AMP_BINDING"/>
    <property type="match status" value="1"/>
</dbReference>
<evidence type="ECO:0000259" key="1">
    <source>
        <dbReference type="Pfam" id="PF00501"/>
    </source>
</evidence>
<dbReference type="RefSeq" id="WP_204003571.1">
    <property type="nucleotide sequence ID" value="NZ_BOPB01000031.1"/>
</dbReference>
<dbReference type="Gene3D" id="3.30.300.30">
    <property type="match status" value="1"/>
</dbReference>
<keyword evidence="4" id="KW-1185">Reference proteome</keyword>
<accession>A0ABQ4J1Y4</accession>
<dbReference type="InterPro" id="IPR042099">
    <property type="entry name" value="ANL_N_sf"/>
</dbReference>
<dbReference type="Proteomes" id="UP000643165">
    <property type="component" value="Unassembled WGS sequence"/>
</dbReference>
<dbReference type="Pfam" id="PF00501">
    <property type="entry name" value="AMP-binding"/>
    <property type="match status" value="1"/>
</dbReference>
<dbReference type="InterPro" id="IPR045851">
    <property type="entry name" value="AMP-bd_C_sf"/>
</dbReference>
<feature type="domain" description="AMP-dependent synthetase/ligase" evidence="1">
    <location>
        <begin position="41"/>
        <end position="397"/>
    </location>
</feature>
<evidence type="ECO:0000313" key="3">
    <source>
        <dbReference type="EMBL" id="GIJ24203.1"/>
    </source>
</evidence>
<sequence>MRGLMQDRPLDVATLMRRVERMFGHKRVITATTNGEMVTPWHQVVGRARRLAAALDLLDVPPRARVGTFGWNSQRHVELYLAVPTSGRILHTLNHRLHAAELTYIVNDAADDVLFVDRSLLPTVWPLIEQFPTVRHVVVMDDGGTEPLPDDPRVRDYEALLNEVPAPAPPVAVDENDAASLCYTSGTTGRPKGVLYSHRSIVLHALLLLGADSFAISERDVVLPIVPMFHVNAWGLPYASMLAGTDLVLPGPAMSPAALASQMSRHRVTFAAGVPAIWRGLLPLLPQTDLSALRMVVSGGSALPESLALAWHQATGVMITSSWGMTEASPLVACSRLATVHDGLGQEEQRALLGTPGPTVPLTEARLIDDSGDPVEHDGVTPGELQVAGPTIAAGYFGAEPGAAAFTDDGWLRTGDIATIDRYGYLRIVDRTKDLVKSGGEWISSVELENEIMAHPEVVEAAVIGIPDDRWGERPLACVLTTAGSDFDAAALRAHLTGRVASWWIPEQVWVLPEIPRTPTGKVSKLALRQLHASRQQ</sequence>
<gene>
    <name evidence="3" type="ORF">Vlu01_48270</name>
</gene>
<evidence type="ECO:0000259" key="2">
    <source>
        <dbReference type="Pfam" id="PF13193"/>
    </source>
</evidence>
<dbReference type="Pfam" id="PF13193">
    <property type="entry name" value="AMP-binding_C"/>
    <property type="match status" value="1"/>
</dbReference>
<dbReference type="InterPro" id="IPR000873">
    <property type="entry name" value="AMP-dep_synth/lig_dom"/>
</dbReference>
<keyword evidence="3" id="KW-0436">Ligase</keyword>
<name>A0ABQ4J1Y4_9ACTN</name>
<dbReference type="InterPro" id="IPR025110">
    <property type="entry name" value="AMP-bd_C"/>
</dbReference>
<dbReference type="InterPro" id="IPR050237">
    <property type="entry name" value="ATP-dep_AMP-bd_enzyme"/>
</dbReference>
<dbReference type="InterPro" id="IPR020845">
    <property type="entry name" value="AMP-binding_CS"/>
</dbReference>
<dbReference type="CDD" id="cd12119">
    <property type="entry name" value="ttLC_FACS_AlkK_like"/>
    <property type="match status" value="1"/>
</dbReference>
<dbReference type="PANTHER" id="PTHR43767:SF11">
    <property type="entry name" value="MEDIUM-CHAIN-FATTY-ACID--COA LIGASE"/>
    <property type="match status" value="1"/>
</dbReference>
<organism evidence="3 4">
    <name type="scientific">Micromonospora lutea</name>
    <dbReference type="NCBI Taxonomy" id="419825"/>
    <lineage>
        <taxon>Bacteria</taxon>
        <taxon>Bacillati</taxon>
        <taxon>Actinomycetota</taxon>
        <taxon>Actinomycetes</taxon>
        <taxon>Micromonosporales</taxon>
        <taxon>Micromonosporaceae</taxon>
        <taxon>Micromonospora</taxon>
    </lineage>
</organism>
<protein>
    <submittedName>
        <fullName evidence="3">Long-chain-fatty-acid--CoA ligase</fullName>
    </submittedName>
</protein>
<evidence type="ECO:0000313" key="4">
    <source>
        <dbReference type="Proteomes" id="UP000643165"/>
    </source>
</evidence>
<proteinExistence type="predicted"/>